<organism evidence="6 7">
    <name type="scientific">Vanilla planifolia</name>
    <name type="common">Vanilla</name>
    <dbReference type="NCBI Taxonomy" id="51239"/>
    <lineage>
        <taxon>Eukaryota</taxon>
        <taxon>Viridiplantae</taxon>
        <taxon>Streptophyta</taxon>
        <taxon>Embryophyta</taxon>
        <taxon>Tracheophyta</taxon>
        <taxon>Spermatophyta</taxon>
        <taxon>Magnoliopsida</taxon>
        <taxon>Liliopsida</taxon>
        <taxon>Asparagales</taxon>
        <taxon>Orchidaceae</taxon>
        <taxon>Vanilloideae</taxon>
        <taxon>Vanilleae</taxon>
        <taxon>Vanilla</taxon>
    </lineage>
</organism>
<dbReference type="PANTHER" id="PTHR24298">
    <property type="entry name" value="FLAVONOID 3'-MONOOXYGENASE-RELATED"/>
    <property type="match status" value="1"/>
</dbReference>
<dbReference type="GO" id="GO:0005506">
    <property type="term" value="F:iron ion binding"/>
    <property type="evidence" value="ECO:0007669"/>
    <property type="project" value="InterPro"/>
</dbReference>
<dbReference type="Proteomes" id="UP000639772">
    <property type="component" value="Unassembled WGS sequence"/>
</dbReference>
<dbReference type="InterPro" id="IPR036396">
    <property type="entry name" value="Cyt_P450_sf"/>
</dbReference>
<dbReference type="Gene3D" id="1.10.630.10">
    <property type="entry name" value="Cytochrome P450"/>
    <property type="match status" value="1"/>
</dbReference>
<proteinExistence type="predicted"/>
<protein>
    <submittedName>
        <fullName evidence="6">Uncharacterized protein</fullName>
    </submittedName>
</protein>
<sequence length="296" mass="33115">MEGVMVNNKHPHQPHKISIVALEAALLVRFSDPLSTVFSVTFYHGRNAFPEAAAFPIVGGLYCLRLRLPFQTLKPPQGISHCSWAPLVTLPSVLTPTSSSPTASSLHEPPRRNWRHRQAPILRWTTASSIRFLNISSSPYGLRGGSSASNLTSEEFSDRVVDVKETSVHNFAILLLMCFGERMDEQTTREIEDVQKNFLVFSTKRLGVFTLVPKLLSNSNRPTVEAKWGQETVHIFIRGFSPRHQSGREGGRRLCDEEVLKYCTPELLTAGTDTTATALQWTMARIVDQRSVRQAC</sequence>
<comment type="caution">
    <text evidence="6">The sequence shown here is derived from an EMBL/GenBank/DDBJ whole genome shotgun (WGS) entry which is preliminary data.</text>
</comment>
<gene>
    <name evidence="6" type="ORF">HPP92_008723</name>
</gene>
<evidence type="ECO:0000313" key="6">
    <source>
        <dbReference type="EMBL" id="KAG0486628.1"/>
    </source>
</evidence>
<evidence type="ECO:0000256" key="2">
    <source>
        <dbReference type="ARBA" id="ARBA00022692"/>
    </source>
</evidence>
<evidence type="ECO:0000313" key="7">
    <source>
        <dbReference type="Proteomes" id="UP000639772"/>
    </source>
</evidence>
<dbReference type="GO" id="GO:0016709">
    <property type="term" value="F:oxidoreductase activity, acting on paired donors, with incorporation or reduction of molecular oxygen, NAD(P)H as one donor, and incorporation of one atom of oxygen"/>
    <property type="evidence" value="ECO:0007669"/>
    <property type="project" value="TreeGrafter"/>
</dbReference>
<reference evidence="6 7" key="1">
    <citation type="journal article" date="2020" name="Nat. Food">
        <title>A phased Vanilla planifolia genome enables genetic improvement of flavour and production.</title>
        <authorList>
            <person name="Hasing T."/>
            <person name="Tang H."/>
            <person name="Brym M."/>
            <person name="Khazi F."/>
            <person name="Huang T."/>
            <person name="Chambers A.H."/>
        </authorList>
    </citation>
    <scope>NUCLEOTIDE SEQUENCE [LARGE SCALE GENOMIC DNA]</scope>
    <source>
        <tissue evidence="6">Leaf</tissue>
    </source>
</reference>
<keyword evidence="2" id="KW-0812">Transmembrane</keyword>
<dbReference type="GO" id="GO:0016020">
    <property type="term" value="C:membrane"/>
    <property type="evidence" value="ECO:0007669"/>
    <property type="project" value="UniProtKB-SubCell"/>
</dbReference>
<dbReference type="GO" id="GO:0020037">
    <property type="term" value="F:heme binding"/>
    <property type="evidence" value="ECO:0007669"/>
    <property type="project" value="InterPro"/>
</dbReference>
<dbReference type="InterPro" id="IPR001128">
    <property type="entry name" value="Cyt_P450"/>
</dbReference>
<dbReference type="InterPro" id="IPR051103">
    <property type="entry name" value="Plant_metabolite_P450s"/>
</dbReference>
<comment type="subcellular location">
    <subcellularLocation>
        <location evidence="1">Membrane</location>
        <topology evidence="1">Single-pass membrane protein</topology>
    </subcellularLocation>
</comment>
<evidence type="ECO:0000256" key="3">
    <source>
        <dbReference type="ARBA" id="ARBA00022723"/>
    </source>
</evidence>
<accession>A0A835RA62</accession>
<dbReference type="EMBL" id="JADCNM010000004">
    <property type="protein sequence ID" value="KAG0486628.1"/>
    <property type="molecule type" value="Genomic_DNA"/>
</dbReference>
<name>A0A835RA62_VANPL</name>
<keyword evidence="3" id="KW-0479">Metal-binding</keyword>
<keyword evidence="5" id="KW-0472">Membrane</keyword>
<dbReference type="Pfam" id="PF00067">
    <property type="entry name" value="p450"/>
    <property type="match status" value="1"/>
</dbReference>
<evidence type="ECO:0000256" key="5">
    <source>
        <dbReference type="ARBA" id="ARBA00023136"/>
    </source>
</evidence>
<evidence type="ECO:0000256" key="1">
    <source>
        <dbReference type="ARBA" id="ARBA00004167"/>
    </source>
</evidence>
<dbReference type="AlphaFoldDB" id="A0A835RA62"/>
<dbReference type="SUPFAM" id="SSF48264">
    <property type="entry name" value="Cytochrome P450"/>
    <property type="match status" value="1"/>
</dbReference>
<dbReference type="PANTHER" id="PTHR24298:SF800">
    <property type="entry name" value="CYTOCHROME P450 89A2-RELATED"/>
    <property type="match status" value="1"/>
</dbReference>
<dbReference type="OrthoDB" id="1055148at2759"/>
<keyword evidence="4" id="KW-1133">Transmembrane helix</keyword>
<evidence type="ECO:0000256" key="4">
    <source>
        <dbReference type="ARBA" id="ARBA00022989"/>
    </source>
</evidence>